<evidence type="ECO:0000256" key="6">
    <source>
        <dbReference type="ARBA" id="ARBA00031361"/>
    </source>
</evidence>
<dbReference type="PANTHER" id="PTHR21448:SF0">
    <property type="entry name" value="PROTEIN PHOSPHATASE 1 REGULATORY SUBUNIT 21"/>
    <property type="match status" value="1"/>
</dbReference>
<evidence type="ECO:0000256" key="2">
    <source>
        <dbReference type="ARBA" id="ARBA00020102"/>
    </source>
</evidence>
<accession>A0ABM4C6E5</accession>
<dbReference type="Pfam" id="PF10205">
    <property type="entry name" value="KLRAQ"/>
    <property type="match status" value="1"/>
</dbReference>
<evidence type="ECO:0000256" key="9">
    <source>
        <dbReference type="SAM" id="Coils"/>
    </source>
</evidence>
<feature type="domain" description="Protein phosphatase 1 regulatory subunit 21 N-terminal" evidence="10">
    <location>
        <begin position="12"/>
        <end position="115"/>
    </location>
</feature>
<keyword evidence="4" id="KW-0694">RNA-binding</keyword>
<evidence type="ECO:0000256" key="8">
    <source>
        <dbReference type="ARBA" id="ARBA00044824"/>
    </source>
</evidence>
<dbReference type="RefSeq" id="XP_065657166.1">
    <property type="nucleotide sequence ID" value="XM_065801094.1"/>
</dbReference>
<evidence type="ECO:0000259" key="10">
    <source>
        <dbReference type="SMART" id="SM01254"/>
    </source>
</evidence>
<keyword evidence="5 9" id="KW-0175">Coiled coil</keyword>
<dbReference type="InterPro" id="IPR040024">
    <property type="entry name" value="PPP1R21"/>
</dbReference>
<gene>
    <name evidence="12" type="primary">LOC100197936</name>
</gene>
<keyword evidence="3" id="KW-0967">Endosome</keyword>
<dbReference type="Pfam" id="PF10212">
    <property type="entry name" value="PPP1R21_helical"/>
    <property type="match status" value="1"/>
</dbReference>
<keyword evidence="11" id="KW-1185">Reference proteome</keyword>
<feature type="coiled-coil region" evidence="9">
    <location>
        <begin position="713"/>
        <end position="751"/>
    </location>
</feature>
<dbReference type="PANTHER" id="PTHR21448">
    <property type="entry name" value="SMOOTH MUSCLE MYOSIN HEAVY CHAIN-RELATED"/>
    <property type="match status" value="1"/>
</dbReference>
<protein>
    <recommendedName>
        <fullName evidence="2">Protein phosphatase 1 regulatory subunit 21</fullName>
    </recommendedName>
    <alternativeName>
        <fullName evidence="7">Coiled-coil domain-containing protein 128</fullName>
    </alternativeName>
    <alternativeName>
        <fullName evidence="8">Ferry endosomal RAB5 effector complex subunit 2</fullName>
    </alternativeName>
    <alternativeName>
        <fullName evidence="6">KLRAQ motif-containing protein 1</fullName>
    </alternativeName>
</protein>
<organism evidence="11 12">
    <name type="scientific">Hydra vulgaris</name>
    <name type="common">Hydra</name>
    <name type="synonym">Hydra attenuata</name>
    <dbReference type="NCBI Taxonomy" id="6087"/>
    <lineage>
        <taxon>Eukaryota</taxon>
        <taxon>Metazoa</taxon>
        <taxon>Cnidaria</taxon>
        <taxon>Hydrozoa</taxon>
        <taxon>Hydroidolina</taxon>
        <taxon>Anthoathecata</taxon>
        <taxon>Aplanulata</taxon>
        <taxon>Hydridae</taxon>
        <taxon>Hydra</taxon>
    </lineage>
</organism>
<proteinExistence type="predicted"/>
<evidence type="ECO:0000256" key="5">
    <source>
        <dbReference type="ARBA" id="ARBA00023054"/>
    </source>
</evidence>
<dbReference type="Pfam" id="PF21636">
    <property type="entry name" value="PPP1R21_C"/>
    <property type="match status" value="1"/>
</dbReference>
<dbReference type="InterPro" id="IPR019348">
    <property type="entry name" value="PPP1R21_six_helix"/>
</dbReference>
<dbReference type="InterPro" id="IPR019343">
    <property type="entry name" value="PPP1R21_N"/>
</dbReference>
<reference evidence="12" key="1">
    <citation type="submission" date="2025-08" db="UniProtKB">
        <authorList>
            <consortium name="RefSeq"/>
        </authorList>
    </citation>
    <scope>IDENTIFICATION</scope>
</reference>
<comment type="subcellular location">
    <subcellularLocation>
        <location evidence="1">Early endosome</location>
    </subcellularLocation>
</comment>
<dbReference type="InterPro" id="IPR049372">
    <property type="entry name" value="PPP1R21_C"/>
</dbReference>
<evidence type="ECO:0000256" key="4">
    <source>
        <dbReference type="ARBA" id="ARBA00022884"/>
    </source>
</evidence>
<name>A0ABM4C6E5_HYDVU</name>
<feature type="coiled-coil region" evidence="9">
    <location>
        <begin position="547"/>
        <end position="581"/>
    </location>
</feature>
<feature type="coiled-coil region" evidence="9">
    <location>
        <begin position="11"/>
        <end position="157"/>
    </location>
</feature>
<evidence type="ECO:0000256" key="1">
    <source>
        <dbReference type="ARBA" id="ARBA00004412"/>
    </source>
</evidence>
<dbReference type="SMART" id="SM01254">
    <property type="entry name" value="KLRAQ"/>
    <property type="match status" value="1"/>
</dbReference>
<evidence type="ECO:0000256" key="7">
    <source>
        <dbReference type="ARBA" id="ARBA00031617"/>
    </source>
</evidence>
<dbReference type="GeneID" id="100197936"/>
<sequence>MENTEDITIKYQRLGQEYQKARAQITVLKKAVIDEQASSKATQEILKQRDQEIRKIQQDIDSLEFRNSQLSKRVEILQNELDSYEKKGNKKQSSQTKNVIHEQELQMKIKENERLHKELQNFKEENLLNIQLLESKLEILEQEKQSYDKTIEDLNLKNNYAVDHLKEELNCLQECLKKRDEDLNLANITAEKYKLQLNSIHQELRCKLEISTNLIKEKIPFSDYDNVYFNEFNIPACDREHQHAVQNILDVLTSHLIVFMAALSDYHTYLEQRLRVCSMDIKQEDVNSINMKLCNHLLNNAKHSRKVQQALRNLKEQSQNETFLSLETLSSYKEFSTSFKYYVNYLEVLLPYRILSLEDESQASVWSDTLEKCNLSIIANEKKVLVLFKKLLSYVLLLATTNVTSSSLSLCSKTFCQVMQDLHTVFKSLHSSHLKKCGEEHELPFYTERLKSTDKCLISALSSLESICAKIQKVFNSNIDFLSTIHGFRRKGMPEDGTQQSLAPCLQTFYKKASSYIEFVKKVPTSSIPYMVAVNNYKSFVMSTTSSHTYKEQAANSQETIVRLEQEKEKWLVEAQLLKAKYDKEIKKSLLLTEELQKCKTESLLRNEEVGSMLRNEENFVSAGQSDWRGSMRSTSSVSSDLPAVLSKIGTVEILNKDHVSSESENEVLLKNHMTNRIAQLTKQLQITDSKCIDFFHEAHSMYKQLVLADLNKQKLSNNILESNKRIEELQDELETTKRSYEEQMRTLTDHLCGMNEKLTLQKDEIDNLKSGALLDKKNKSKWKN</sequence>
<evidence type="ECO:0000313" key="11">
    <source>
        <dbReference type="Proteomes" id="UP001652625"/>
    </source>
</evidence>
<dbReference type="Proteomes" id="UP001652625">
    <property type="component" value="Chromosome 07"/>
</dbReference>
<evidence type="ECO:0000313" key="12">
    <source>
        <dbReference type="RefSeq" id="XP_065657166.1"/>
    </source>
</evidence>
<evidence type="ECO:0000256" key="3">
    <source>
        <dbReference type="ARBA" id="ARBA00022753"/>
    </source>
</evidence>